<gene>
    <name evidence="3" type="ORF">BJY22_002084</name>
</gene>
<keyword evidence="2" id="KW-0732">Signal</keyword>
<name>A0A7X5V877_9ACTN</name>
<evidence type="ECO:0000313" key="3">
    <source>
        <dbReference type="EMBL" id="NIK56367.1"/>
    </source>
</evidence>
<keyword evidence="1" id="KW-0812">Transmembrane</keyword>
<dbReference type="Proteomes" id="UP000555407">
    <property type="component" value="Unassembled WGS sequence"/>
</dbReference>
<dbReference type="RefSeq" id="WP_167205675.1">
    <property type="nucleotide sequence ID" value="NZ_JAASRO010000001.1"/>
</dbReference>
<dbReference type="AlphaFoldDB" id="A0A7X5V877"/>
<keyword evidence="4" id="KW-1185">Reference proteome</keyword>
<evidence type="ECO:0000256" key="2">
    <source>
        <dbReference type="SAM" id="SignalP"/>
    </source>
</evidence>
<organism evidence="3 4">
    <name type="scientific">Kribbella shirazensis</name>
    <dbReference type="NCBI Taxonomy" id="1105143"/>
    <lineage>
        <taxon>Bacteria</taxon>
        <taxon>Bacillati</taxon>
        <taxon>Actinomycetota</taxon>
        <taxon>Actinomycetes</taxon>
        <taxon>Propionibacteriales</taxon>
        <taxon>Kribbellaceae</taxon>
        <taxon>Kribbella</taxon>
    </lineage>
</organism>
<reference evidence="3 4" key="1">
    <citation type="submission" date="2020-03" db="EMBL/GenBank/DDBJ databases">
        <title>Sequencing the genomes of 1000 actinobacteria strains.</title>
        <authorList>
            <person name="Klenk H.-P."/>
        </authorList>
    </citation>
    <scope>NUCLEOTIDE SEQUENCE [LARGE SCALE GENOMIC DNA]</scope>
    <source>
        <strain evidence="3 4">DSM 45490</strain>
    </source>
</reference>
<sequence length="100" mass="9991">MKPLSRLAGLSTALLVTVVALSGTAHAKLPSPDPETVSPVAFEAPPSTVVIESGLSVLQVVALMLLAAIAAAVVTTVAGRHLPRIHGTRHHTSASAGAAS</sequence>
<comment type="caution">
    <text evidence="3">The sequence shown here is derived from an EMBL/GenBank/DDBJ whole genome shotgun (WGS) entry which is preliminary data.</text>
</comment>
<keyword evidence="1" id="KW-1133">Transmembrane helix</keyword>
<dbReference type="EMBL" id="JAASRO010000001">
    <property type="protein sequence ID" value="NIK56367.1"/>
    <property type="molecule type" value="Genomic_DNA"/>
</dbReference>
<protein>
    <submittedName>
        <fullName evidence="3">Uncharacterized protein</fullName>
    </submittedName>
</protein>
<accession>A0A7X5V877</accession>
<keyword evidence="1" id="KW-0472">Membrane</keyword>
<feature type="chain" id="PRO_5031340777" evidence="2">
    <location>
        <begin position="28"/>
        <end position="100"/>
    </location>
</feature>
<evidence type="ECO:0000256" key="1">
    <source>
        <dbReference type="SAM" id="Phobius"/>
    </source>
</evidence>
<feature type="transmembrane region" description="Helical" evidence="1">
    <location>
        <begin position="57"/>
        <end position="79"/>
    </location>
</feature>
<feature type="signal peptide" evidence="2">
    <location>
        <begin position="1"/>
        <end position="27"/>
    </location>
</feature>
<proteinExistence type="predicted"/>
<evidence type="ECO:0000313" key="4">
    <source>
        <dbReference type="Proteomes" id="UP000555407"/>
    </source>
</evidence>